<dbReference type="GeneID" id="54402894"/>
<dbReference type="EMBL" id="ML977502">
    <property type="protein sequence ID" value="KAF2131479.1"/>
    <property type="molecule type" value="Genomic_DNA"/>
</dbReference>
<dbReference type="AlphaFoldDB" id="A0A6A6AHQ9"/>
<evidence type="ECO:0000313" key="2">
    <source>
        <dbReference type="Proteomes" id="UP000799771"/>
    </source>
</evidence>
<evidence type="ECO:0000313" key="1">
    <source>
        <dbReference type="EMBL" id="KAF2131479.1"/>
    </source>
</evidence>
<name>A0A6A6AHQ9_9PLEO</name>
<protein>
    <submittedName>
        <fullName evidence="1">Uncharacterized protein</fullName>
    </submittedName>
</protein>
<organism evidence="1 2">
    <name type="scientific">Dothidotthia symphoricarpi CBS 119687</name>
    <dbReference type="NCBI Taxonomy" id="1392245"/>
    <lineage>
        <taxon>Eukaryota</taxon>
        <taxon>Fungi</taxon>
        <taxon>Dikarya</taxon>
        <taxon>Ascomycota</taxon>
        <taxon>Pezizomycotina</taxon>
        <taxon>Dothideomycetes</taxon>
        <taxon>Pleosporomycetidae</taxon>
        <taxon>Pleosporales</taxon>
        <taxon>Dothidotthiaceae</taxon>
        <taxon>Dothidotthia</taxon>
    </lineage>
</organism>
<dbReference type="Proteomes" id="UP000799771">
    <property type="component" value="Unassembled WGS sequence"/>
</dbReference>
<reference evidence="1" key="1">
    <citation type="journal article" date="2020" name="Stud. Mycol.">
        <title>101 Dothideomycetes genomes: a test case for predicting lifestyles and emergence of pathogens.</title>
        <authorList>
            <person name="Haridas S."/>
            <person name="Albert R."/>
            <person name="Binder M."/>
            <person name="Bloem J."/>
            <person name="Labutti K."/>
            <person name="Salamov A."/>
            <person name="Andreopoulos B."/>
            <person name="Baker S."/>
            <person name="Barry K."/>
            <person name="Bills G."/>
            <person name="Bluhm B."/>
            <person name="Cannon C."/>
            <person name="Castanera R."/>
            <person name="Culley D."/>
            <person name="Daum C."/>
            <person name="Ezra D."/>
            <person name="Gonzalez J."/>
            <person name="Henrissat B."/>
            <person name="Kuo A."/>
            <person name="Liang C."/>
            <person name="Lipzen A."/>
            <person name="Lutzoni F."/>
            <person name="Magnuson J."/>
            <person name="Mondo S."/>
            <person name="Nolan M."/>
            <person name="Ohm R."/>
            <person name="Pangilinan J."/>
            <person name="Park H.-J."/>
            <person name="Ramirez L."/>
            <person name="Alfaro M."/>
            <person name="Sun H."/>
            <person name="Tritt A."/>
            <person name="Yoshinaga Y."/>
            <person name="Zwiers L.-H."/>
            <person name="Turgeon B."/>
            <person name="Goodwin S."/>
            <person name="Spatafora J."/>
            <person name="Crous P."/>
            <person name="Grigoriev I."/>
        </authorList>
    </citation>
    <scope>NUCLEOTIDE SEQUENCE</scope>
    <source>
        <strain evidence="1">CBS 119687</strain>
    </source>
</reference>
<accession>A0A6A6AHQ9</accession>
<dbReference type="RefSeq" id="XP_033525866.1">
    <property type="nucleotide sequence ID" value="XM_033662462.1"/>
</dbReference>
<sequence length="150" mass="16167">MGTDRLCLRIVGSRSDGHAPAAGMLQPQGYEVTDTSRVMPVSSADLSQDCRLDMMEWCASSSTTTGRTLRVLDPVDASIGPSCDSINITWTYWSTSRTDSGSHRPPATLTKLYSLLLPNFIVQDPSIMVSTSRYLGATGAVLKIQQVPGI</sequence>
<gene>
    <name evidence="1" type="ORF">P153DRAFT_196240</name>
</gene>
<proteinExistence type="predicted"/>
<keyword evidence="2" id="KW-1185">Reference proteome</keyword>